<protein>
    <recommendedName>
        <fullName evidence="3">Sel1 repeat protein</fullName>
    </recommendedName>
</protein>
<dbReference type="SUPFAM" id="SSF81901">
    <property type="entry name" value="HCP-like"/>
    <property type="match status" value="1"/>
</dbReference>
<name>A0A0H2MHC2_9PROT</name>
<gene>
    <name evidence="1" type="ORF">WH96_05760</name>
</gene>
<dbReference type="Pfam" id="PF08238">
    <property type="entry name" value="Sel1"/>
    <property type="match status" value="6"/>
</dbReference>
<accession>A0A0H2MHC2</accession>
<dbReference type="STRING" id="1489064.WH96_05760"/>
<dbReference type="InterPro" id="IPR011990">
    <property type="entry name" value="TPR-like_helical_dom_sf"/>
</dbReference>
<dbReference type="InterPro" id="IPR006597">
    <property type="entry name" value="Sel1-like"/>
</dbReference>
<dbReference type="SMART" id="SM00671">
    <property type="entry name" value="SEL1"/>
    <property type="match status" value="5"/>
</dbReference>
<dbReference type="PANTHER" id="PTHR11102:SF160">
    <property type="entry name" value="ERAD-ASSOCIATED E3 UBIQUITIN-PROTEIN LIGASE COMPONENT HRD3"/>
    <property type="match status" value="1"/>
</dbReference>
<dbReference type="EMBL" id="LAQL01000003">
    <property type="protein sequence ID" value="KLN61798.1"/>
    <property type="molecule type" value="Genomic_DNA"/>
</dbReference>
<dbReference type="Gene3D" id="1.25.40.10">
    <property type="entry name" value="Tetratricopeptide repeat domain"/>
    <property type="match status" value="1"/>
</dbReference>
<dbReference type="InterPro" id="IPR050767">
    <property type="entry name" value="Sel1_AlgK"/>
</dbReference>
<evidence type="ECO:0008006" key="3">
    <source>
        <dbReference type="Google" id="ProtNLM"/>
    </source>
</evidence>
<proteinExistence type="predicted"/>
<organism evidence="1 2">
    <name type="scientific">Kiloniella spongiae</name>
    <dbReference type="NCBI Taxonomy" id="1489064"/>
    <lineage>
        <taxon>Bacteria</taxon>
        <taxon>Pseudomonadati</taxon>
        <taxon>Pseudomonadota</taxon>
        <taxon>Alphaproteobacteria</taxon>
        <taxon>Rhodospirillales</taxon>
        <taxon>Kiloniellaceae</taxon>
        <taxon>Kiloniella</taxon>
    </lineage>
</organism>
<keyword evidence="2" id="KW-1185">Reference proteome</keyword>
<dbReference type="AlphaFoldDB" id="A0A0H2MHC2"/>
<sequence>MKNSRKISKLVPTNVLRSCLIGFTIMTTSPTLADAPKHEQAYQQGTQAYDSQDYETAFKLLLPLAEQGDARAQYQIGVMYRFSEGVKLKEGEAAIVHQEKAKEWFTAAAKQGNPDAQVKLADHILLFFENPKKATEALAWLEKAVAQDHAFAKCELADIYFEGITDDIASGTPVDKEIKPDPDKAIELLNSAAEQNSICALNKLSRIHQKGKYGIPVNLTEAHKWLVKTAELGNTDSMTMVGDNYANGHGVEQSDLHAYMWYHTASEITGDSNKPTPEMIAYGIVYVDHNAERLKPLDERMPSDKITEAKNLSRLWIDEHKPK</sequence>
<evidence type="ECO:0000313" key="2">
    <source>
        <dbReference type="Proteomes" id="UP000035444"/>
    </source>
</evidence>
<reference evidence="1 2" key="1">
    <citation type="submission" date="2015-03" db="EMBL/GenBank/DDBJ databases">
        <title>Genome Sequence of Kiloniella spongiae MEBiC09566, isolated from a marine sponge.</title>
        <authorList>
            <person name="Shao Z."/>
            <person name="Wang L."/>
            <person name="Li X."/>
        </authorList>
    </citation>
    <scope>NUCLEOTIDE SEQUENCE [LARGE SCALE GENOMIC DNA]</scope>
    <source>
        <strain evidence="1 2">MEBiC09566</strain>
    </source>
</reference>
<comment type="caution">
    <text evidence="1">The sequence shown here is derived from an EMBL/GenBank/DDBJ whole genome shotgun (WGS) entry which is preliminary data.</text>
</comment>
<dbReference type="PANTHER" id="PTHR11102">
    <property type="entry name" value="SEL-1-LIKE PROTEIN"/>
    <property type="match status" value="1"/>
</dbReference>
<dbReference type="Proteomes" id="UP000035444">
    <property type="component" value="Unassembled WGS sequence"/>
</dbReference>
<evidence type="ECO:0000313" key="1">
    <source>
        <dbReference type="EMBL" id="KLN61798.1"/>
    </source>
</evidence>